<dbReference type="InterPro" id="IPR036427">
    <property type="entry name" value="Bromodomain-like_sf"/>
</dbReference>
<accession>A0A8B9K884</accession>
<dbReference type="Proteomes" id="UP000694621">
    <property type="component" value="Unplaced"/>
</dbReference>
<proteinExistence type="predicted"/>
<feature type="compositionally biased region" description="Polar residues" evidence="4">
    <location>
        <begin position="987"/>
        <end position="998"/>
    </location>
</feature>
<feature type="region of interest" description="Disordered" evidence="4">
    <location>
        <begin position="864"/>
        <end position="998"/>
    </location>
</feature>
<feature type="region of interest" description="Disordered" evidence="4">
    <location>
        <begin position="750"/>
        <end position="779"/>
    </location>
</feature>
<feature type="coiled-coil region" evidence="3">
    <location>
        <begin position="252"/>
        <end position="281"/>
    </location>
</feature>
<organism evidence="6 7">
    <name type="scientific">Astyanax mexicanus</name>
    <name type="common">Blind cave fish</name>
    <name type="synonym">Astyanax fasciatus mexicanus</name>
    <dbReference type="NCBI Taxonomy" id="7994"/>
    <lineage>
        <taxon>Eukaryota</taxon>
        <taxon>Metazoa</taxon>
        <taxon>Chordata</taxon>
        <taxon>Craniata</taxon>
        <taxon>Vertebrata</taxon>
        <taxon>Euteleostomi</taxon>
        <taxon>Actinopterygii</taxon>
        <taxon>Neopterygii</taxon>
        <taxon>Teleostei</taxon>
        <taxon>Ostariophysi</taxon>
        <taxon>Characiformes</taxon>
        <taxon>Characoidei</taxon>
        <taxon>Acestrorhamphidae</taxon>
        <taxon>Acestrorhamphinae</taxon>
        <taxon>Astyanax</taxon>
    </lineage>
</organism>
<gene>
    <name evidence="6" type="primary">LOC103036378</name>
</gene>
<feature type="compositionally biased region" description="Basic and acidic residues" evidence="4">
    <location>
        <begin position="864"/>
        <end position="881"/>
    </location>
</feature>
<dbReference type="KEGG" id="amex:103036378"/>
<feature type="domain" description="Bromo" evidence="5">
    <location>
        <begin position="136"/>
        <end position="180"/>
    </location>
</feature>
<feature type="region of interest" description="Disordered" evidence="4">
    <location>
        <begin position="689"/>
        <end position="712"/>
    </location>
</feature>
<feature type="region of interest" description="Disordered" evidence="4">
    <location>
        <begin position="212"/>
        <end position="231"/>
    </location>
</feature>
<feature type="region of interest" description="Disordered" evidence="4">
    <location>
        <begin position="1219"/>
        <end position="1248"/>
    </location>
</feature>
<protein>
    <recommendedName>
        <fullName evidence="5">Bromo domain-containing protein</fullName>
    </recommendedName>
</protein>
<keyword evidence="1 2" id="KW-0103">Bromodomain</keyword>
<dbReference type="PROSITE" id="PS50014">
    <property type="entry name" value="BROMODOMAIN_2"/>
    <property type="match status" value="1"/>
</dbReference>
<dbReference type="InterPro" id="IPR001487">
    <property type="entry name" value="Bromodomain"/>
</dbReference>
<dbReference type="CDD" id="cd04369">
    <property type="entry name" value="Bromodomain"/>
    <property type="match status" value="1"/>
</dbReference>
<dbReference type="Pfam" id="PF00439">
    <property type="entry name" value="Bromodomain"/>
    <property type="match status" value="1"/>
</dbReference>
<keyword evidence="3" id="KW-0175">Coiled coil</keyword>
<dbReference type="Gene3D" id="1.20.920.10">
    <property type="entry name" value="Bromodomain-like"/>
    <property type="match status" value="1"/>
</dbReference>
<sequence length="2142" mass="231607">MAGVSDDYKRLFFHNHLQDELPTAFCRSTSQPGSKYRGTECRQVSEELCNGSSSENTTSHCIKSDLDTTEISDDSRSSSDACSSSAADEEDDENEDDITPEVQQAYRIFHSFLTEKHKALTAPFWHPINAGEKGGNEMSFKMMDNKFVNREYESITEFVADFRLMLENCYRFHSVDHWISKQAQKLEIILEQKLILLSRPLREKTTLAVTSRGRFGTEDEKGPTGTSTRRRSVPRNLAAITVGGCESIMVQALRLEEQQRAKEEKRQRELEKKEAEEASAKEVEEWESSLLSLAEPWPISTMWELPAIGHFLCLAQTALNLPEIVFFELERCLLMPRCSSFLAKVMSSLLCQPNRRATLHRRPALPYRRWEAELRQKVLGWYQEVGRAEDQVAHAEQLGLCHQFFWTLGVMSPLEKMAFHLLPFNQRVWLLKGLCDNVYETQKDVQDAVLGQPIHECRESILGYDSEENAYIHFPHFCGADLRIYCQSPCTPLNFPLPPFHVKKLQREVGVEGSNNVSAVIQGRYLKVKEENSDSSIRELDPWMCDSDSLQDTDDSSEESESDQKSPKKFLFLHKEELHSPVGIKGGPLKVEPRVKLKELDNISDSEPCLKVGEICYKGKSPAISPSTDTLKSSPQFFVDAAQNDMPFQGRGPCPKCPMSSDAKQESCSSICFKAEADRTRSMYLQQAVHSGDEVGRTHTKRKTRKKKKEKSIEVKAGTGKLGLEKVCLARAAKCTLPETAAISITTTNMKKKDKRKQQNIVGGKLDSRTAGQKIKEPPQLPVEPKFKLVCTSLDELRNLISKTEDELDELESTKKRCAGWYVKRESVKELHITLIRLLNELLPWEQKLLKAFQRNRARLKKENDDFKKHPEYENFTREESTGPEGNRGACKKVSSSEISRELTEDDIKSERALRRESEATECENHPRIDSSGHLINEPEVLTALTEFRPLTRSSKRRQSSGLDDDLSPSKRGKLVGDDSVFPEPQSEVTSRDQTTTRANLQVTERDKEITVPLGTFQRNCKPIQALLAKSVGNKVTLMNHPQATSMAHARPLPNRTAAVAPTEPTTTGQLAPQPALVTTRTQTPVTSFATSNSVKVVYNTSEGLSVVQKDGTPFKFSVQPVMDQKTGEKIMQQVIILPSNLLIQRTEETKTQLPSNIQQTVPTSKAAVVLSNSPVSTVPENKIPVQQVAPLKDTSLANKPSPAVSPSLQKLQITSCRTSPAPKKTTEPPSLPNLSPTLSSPSTNSNKCDAKQELKTVCIRDSQSILVTTRGGNTGVVKVQTSEQSGASSLPTSPVFTMLPQFQPFYVSKSSAIGASTAQAPHTTTTATLLPINSSLNNQGNSSKSLPQSPIKYVNQSPLLDRTSSAVTLSKDSAVSLASLSGSLTKTGQTLNSVNSLFPASSQSNSGVLSTARAVQGVPQTTASKGLVQSPLKRFQASSIVPEQSTFQKVFLVAPKTEISAATTSMTTGAPVPSAVPGSRVLFMSQSVSGCSTVTIPKGSVMSGSSSTATTASIAVDAMKPGPNLAQTTGSTPTGTLTKVQGINISGLTARIVDKGTDTNKNLAQQNDTTTTVIPVTMSSVLATSSSGLVFVQKNSSAANSCAPLNVKAPVKLTGSADGKTVTFSTYGNGHMASSALLTAVDQKLQLPSTASISSILQNNKITTESVVTSSNTNLASPSLGSIFNKDTTLPRGLMADKTWASPTVAMVPSPIKPSIITTVARVPNPLTLSTTATPIPGTPPSAPQQGLTPVVRSPVPGSSSVQEKVVINTNAPLAPGTQLFINNMRFVVPAQGLGPGSHVLFFSSPAVRPALPVGTSPVPPVLREAGALNHLPLTHVVQGPRMVAPGMQSNCMPVNLPAKVGTSVPIQQHSTAVRVPLVSTNSTVLAQVTSVGAAISSGQQSLTNVVRLPSFLSSGGKEQCVTLSHNIPTSPKEIVAVSSQLPKSLQSMATPALLQTGLLSTPHQPQLTPVASPAKGVISRASPMIAMPPMSSTVSRMQTLPVATVPPIGSTISCSQATPTATVPPSVNTLIMARCQPVRGVQPGSIRMPVVIPNPSQVQGKAPVQLPGVHPIHPPSKLLLSPDGAILNVVGCPTLQNLPVMANSMTAQTVVTTCSSVTGPVLNTLDSQRILSVNPKGPNY</sequence>
<evidence type="ECO:0000313" key="7">
    <source>
        <dbReference type="Proteomes" id="UP000694621"/>
    </source>
</evidence>
<feature type="region of interest" description="Disordered" evidence="4">
    <location>
        <begin position="68"/>
        <end position="97"/>
    </location>
</feature>
<feature type="compositionally biased region" description="Basic and acidic residues" evidence="4">
    <location>
        <begin position="899"/>
        <end position="931"/>
    </location>
</feature>
<evidence type="ECO:0000256" key="4">
    <source>
        <dbReference type="SAM" id="MobiDB-lite"/>
    </source>
</evidence>
<name>A0A8B9K884_ASTMX</name>
<evidence type="ECO:0000313" key="6">
    <source>
        <dbReference type="Ensembl" id="ENSAMXP00005031774.1"/>
    </source>
</evidence>
<reference evidence="6" key="1">
    <citation type="submission" date="2025-08" db="UniProtKB">
        <authorList>
            <consortium name="Ensembl"/>
        </authorList>
    </citation>
    <scope>IDENTIFICATION</scope>
</reference>
<evidence type="ECO:0000259" key="5">
    <source>
        <dbReference type="PROSITE" id="PS50014"/>
    </source>
</evidence>
<dbReference type="InterPro" id="IPR040214">
    <property type="entry name" value="BRD10"/>
</dbReference>
<evidence type="ECO:0000256" key="2">
    <source>
        <dbReference type="PROSITE-ProRule" id="PRU00035"/>
    </source>
</evidence>
<feature type="compositionally biased region" description="Low complexity" evidence="4">
    <location>
        <begin position="1233"/>
        <end position="1247"/>
    </location>
</feature>
<dbReference type="SUPFAM" id="SSF47370">
    <property type="entry name" value="Bromodomain"/>
    <property type="match status" value="1"/>
</dbReference>
<dbReference type="Pfam" id="PF23450">
    <property type="entry name" value="KIAA2026_hel"/>
    <property type="match status" value="1"/>
</dbReference>
<dbReference type="PANTHER" id="PTHR31095:SF3">
    <property type="entry name" value="RIKEN CDNA 9930021J03 GENE"/>
    <property type="match status" value="1"/>
</dbReference>
<evidence type="ECO:0000256" key="1">
    <source>
        <dbReference type="ARBA" id="ARBA00023117"/>
    </source>
</evidence>
<dbReference type="Ensembl" id="ENSAMXT00005034754.1">
    <property type="protein sequence ID" value="ENSAMXP00005031774.1"/>
    <property type="gene ID" value="ENSAMXG00005015535.1"/>
</dbReference>
<feature type="compositionally biased region" description="Acidic residues" evidence="4">
    <location>
        <begin position="87"/>
        <end position="97"/>
    </location>
</feature>
<dbReference type="SMART" id="SM00297">
    <property type="entry name" value="BROMO"/>
    <property type="match status" value="1"/>
</dbReference>
<dbReference type="InterPro" id="IPR056522">
    <property type="entry name" value="KIAA2026_hel"/>
</dbReference>
<feature type="region of interest" description="Disordered" evidence="4">
    <location>
        <begin position="537"/>
        <end position="567"/>
    </location>
</feature>
<evidence type="ECO:0000256" key="3">
    <source>
        <dbReference type="SAM" id="Coils"/>
    </source>
</evidence>
<feature type="compositionally biased region" description="Acidic residues" evidence="4">
    <location>
        <begin position="549"/>
        <end position="561"/>
    </location>
</feature>
<dbReference type="PANTHER" id="PTHR31095">
    <property type="entry name" value="RIKEN CDNA 9930021J03 GENE"/>
    <property type="match status" value="1"/>
</dbReference>
<feature type="compositionally biased region" description="Basic residues" evidence="4">
    <location>
        <begin position="698"/>
        <end position="710"/>
    </location>
</feature>
<dbReference type="GeneID" id="103036378"/>